<evidence type="ECO:0000313" key="1">
    <source>
        <dbReference type="EMBL" id="KAJ8704320.1"/>
    </source>
</evidence>
<accession>A0ACC2Q1B1</accession>
<gene>
    <name evidence="1" type="ORF">PYW08_013044</name>
</gene>
<name>A0ACC2Q1B1_9NEOP</name>
<comment type="caution">
    <text evidence="1">The sequence shown here is derived from an EMBL/GenBank/DDBJ whole genome shotgun (WGS) entry which is preliminary data.</text>
</comment>
<organism evidence="1 2">
    <name type="scientific">Mythimna loreyi</name>
    <dbReference type="NCBI Taxonomy" id="667449"/>
    <lineage>
        <taxon>Eukaryota</taxon>
        <taxon>Metazoa</taxon>
        <taxon>Ecdysozoa</taxon>
        <taxon>Arthropoda</taxon>
        <taxon>Hexapoda</taxon>
        <taxon>Insecta</taxon>
        <taxon>Pterygota</taxon>
        <taxon>Neoptera</taxon>
        <taxon>Endopterygota</taxon>
        <taxon>Lepidoptera</taxon>
        <taxon>Glossata</taxon>
        <taxon>Ditrysia</taxon>
        <taxon>Noctuoidea</taxon>
        <taxon>Noctuidae</taxon>
        <taxon>Noctuinae</taxon>
        <taxon>Hadenini</taxon>
        <taxon>Mythimna</taxon>
    </lineage>
</organism>
<keyword evidence="2" id="KW-1185">Reference proteome</keyword>
<dbReference type="EMBL" id="CM056808">
    <property type="protein sequence ID" value="KAJ8704320.1"/>
    <property type="molecule type" value="Genomic_DNA"/>
</dbReference>
<proteinExistence type="predicted"/>
<sequence>MNLRRTRINTESDIAELPIDSERSSESVTPPELPKTSDGALVELQSVSTKFDTPEKLLNTGRTETDSPKQPQLSDVTHLPLAPLTPPPHCVAVSQEERPYLVEPEREIKSNKKITGRRIVDIQLGRQENLLIEDCGLFVDKEFPFIGATPDGVVGENNIVEVKCPVAAFKHGIDNAIKQNKVQILKYNKKNNQVTLNKNSNWYYQAQGQLRVTGKQRCIFGIWGGEDEKMEVVYIQKDDVFWKNNMEPKLVNFYYTHILPELVDSRRNRGMPLRGSEKGLETIVDPS</sequence>
<evidence type="ECO:0000313" key="2">
    <source>
        <dbReference type="Proteomes" id="UP001231649"/>
    </source>
</evidence>
<protein>
    <submittedName>
        <fullName evidence="1">Uncharacterized protein</fullName>
    </submittedName>
</protein>
<reference evidence="1" key="1">
    <citation type="submission" date="2023-03" db="EMBL/GenBank/DDBJ databases">
        <title>Chromosome-level genomes of two armyworms, Mythimna separata and Mythimna loreyi, provide insights into the biosynthesis and reception of sex pheromones.</title>
        <authorList>
            <person name="Zhao H."/>
        </authorList>
    </citation>
    <scope>NUCLEOTIDE SEQUENCE</scope>
    <source>
        <strain evidence="1">BeijingLab</strain>
    </source>
</reference>
<dbReference type="Proteomes" id="UP001231649">
    <property type="component" value="Chromosome 32"/>
</dbReference>